<dbReference type="RefSeq" id="WP_261341453.1">
    <property type="nucleotide sequence ID" value="NZ_BEXA01000009.1"/>
</dbReference>
<sequence>MTPNEFDEQDFYRMNDVLSARPEKDRQVVDPLEFLKQVRASG</sequence>
<keyword evidence="2" id="KW-1185">Reference proteome</keyword>
<accession>A0A401FPT0</accession>
<gene>
    <name evidence="1" type="ORF">NBRC111893_2499</name>
</gene>
<reference evidence="1 2" key="1">
    <citation type="submission" date="2017-11" db="EMBL/GenBank/DDBJ databases">
        <title>Draft Genome Sequence of Lactobacillus curieae NBRC 111893 isolated from Koso, a Japanese sugar-Vegetable Fermented Beverage.</title>
        <authorList>
            <person name="Chiou T.Y."/>
            <person name="Oshima K."/>
            <person name="Suda W."/>
            <person name="Hattori M."/>
            <person name="Takahashi T."/>
        </authorList>
    </citation>
    <scope>NUCLEOTIDE SEQUENCE [LARGE SCALE GENOMIC DNA]</scope>
    <source>
        <strain evidence="1 2">NBRC111893</strain>
    </source>
</reference>
<dbReference type="Proteomes" id="UP000286974">
    <property type="component" value="Unassembled WGS sequence"/>
</dbReference>
<protein>
    <submittedName>
        <fullName evidence="1">Uncharacterized protein</fullName>
    </submittedName>
</protein>
<name>A0A401FPT0_9LACO</name>
<organism evidence="1 2">
    <name type="scientific">Lentilactobacillus kosonis</name>
    <dbReference type="NCBI Taxonomy" id="2810561"/>
    <lineage>
        <taxon>Bacteria</taxon>
        <taxon>Bacillati</taxon>
        <taxon>Bacillota</taxon>
        <taxon>Bacilli</taxon>
        <taxon>Lactobacillales</taxon>
        <taxon>Lactobacillaceae</taxon>
        <taxon>Lentilactobacillus</taxon>
    </lineage>
</organism>
<comment type="caution">
    <text evidence="1">The sequence shown here is derived from an EMBL/GenBank/DDBJ whole genome shotgun (WGS) entry which is preliminary data.</text>
</comment>
<dbReference type="EMBL" id="BEXA01000009">
    <property type="protein sequence ID" value="GAY74353.1"/>
    <property type="molecule type" value="Genomic_DNA"/>
</dbReference>
<dbReference type="AlphaFoldDB" id="A0A401FPT0"/>
<proteinExistence type="predicted"/>
<evidence type="ECO:0000313" key="1">
    <source>
        <dbReference type="EMBL" id="GAY74353.1"/>
    </source>
</evidence>
<evidence type="ECO:0000313" key="2">
    <source>
        <dbReference type="Proteomes" id="UP000286974"/>
    </source>
</evidence>